<dbReference type="Pfam" id="PF21361">
    <property type="entry name" value="Sina_ZnF"/>
    <property type="match status" value="1"/>
</dbReference>
<keyword evidence="9" id="KW-1185">Reference proteome</keyword>
<dbReference type="OrthoDB" id="675760at2759"/>
<name>A0A835KS58_9POAL</name>
<evidence type="ECO:0000256" key="4">
    <source>
        <dbReference type="ARBA" id="ARBA00024004"/>
    </source>
</evidence>
<dbReference type="InterPro" id="IPR013083">
    <property type="entry name" value="Znf_RING/FYVE/PHD"/>
</dbReference>
<dbReference type="SUPFAM" id="SSF49599">
    <property type="entry name" value="TRAF domain-like"/>
    <property type="match status" value="3"/>
</dbReference>
<evidence type="ECO:0000256" key="1">
    <source>
        <dbReference type="ARBA" id="ARBA00022723"/>
    </source>
</evidence>
<evidence type="ECO:0000256" key="3">
    <source>
        <dbReference type="ARBA" id="ARBA00022833"/>
    </source>
</evidence>
<keyword evidence="2 5" id="KW-0863">Zinc-finger</keyword>
<feature type="compositionally biased region" description="Basic residues" evidence="6">
    <location>
        <begin position="465"/>
        <end position="477"/>
    </location>
</feature>
<dbReference type="GO" id="GO:0016567">
    <property type="term" value="P:protein ubiquitination"/>
    <property type="evidence" value="ECO:0007669"/>
    <property type="project" value="UniProtKB-UniPathway"/>
</dbReference>
<feature type="domain" description="SIAH-type" evidence="7">
    <location>
        <begin position="950"/>
        <end position="1006"/>
    </location>
</feature>
<dbReference type="PANTHER" id="PTHR46632">
    <property type="entry name" value="E3 UBIQUITIN-PROTEIN LIGASE SINA-LIKE 4"/>
    <property type="match status" value="1"/>
</dbReference>
<reference evidence="8" key="1">
    <citation type="submission" date="2020-07" db="EMBL/GenBank/DDBJ databases">
        <title>Genome sequence and genetic diversity analysis of an under-domesticated orphan crop, white fonio (Digitaria exilis).</title>
        <authorList>
            <person name="Bennetzen J.L."/>
            <person name="Chen S."/>
            <person name="Ma X."/>
            <person name="Wang X."/>
            <person name="Yssel A.E.J."/>
            <person name="Chaluvadi S.R."/>
            <person name="Johnson M."/>
            <person name="Gangashetty P."/>
            <person name="Hamidou F."/>
            <person name="Sanogo M.D."/>
            <person name="Zwaenepoel A."/>
            <person name="Wallace J."/>
            <person name="Van De Peer Y."/>
            <person name="Van Deynze A."/>
        </authorList>
    </citation>
    <scope>NUCLEOTIDE SEQUENCE</scope>
    <source>
        <tissue evidence="8">Leaves</tissue>
    </source>
</reference>
<feature type="domain" description="SIAH-type" evidence="7">
    <location>
        <begin position="540"/>
        <end position="610"/>
    </location>
</feature>
<comment type="function">
    <text evidence="4">E3 ubiquitin-protein ligase that mediates ubiquitination and subsequent proteasomal degradation of target proteins. E3 ubiquitin ligases accept ubiquitin from an E2 ubiquitin-conjugating enzyme in the form of a thioester and then directly transfers the ubiquitin to targeted substrates. It probably triggers the ubiquitin-mediated degradation of different substrates.</text>
</comment>
<evidence type="ECO:0000259" key="7">
    <source>
        <dbReference type="PROSITE" id="PS51081"/>
    </source>
</evidence>
<evidence type="ECO:0000256" key="5">
    <source>
        <dbReference type="PROSITE-ProRule" id="PRU00455"/>
    </source>
</evidence>
<gene>
    <name evidence="8" type="ORF">HU200_006014</name>
</gene>
<evidence type="ECO:0000256" key="2">
    <source>
        <dbReference type="ARBA" id="ARBA00022771"/>
    </source>
</evidence>
<dbReference type="AlphaFoldDB" id="A0A835KS58"/>
<dbReference type="GO" id="GO:0008270">
    <property type="term" value="F:zinc ion binding"/>
    <property type="evidence" value="ECO:0007669"/>
    <property type="project" value="UniProtKB-KW"/>
</dbReference>
<sequence length="1179" mass="127010">MYHVAQPREPVQNHIHQHIMQASDGKTPFIKSPTSVRFDFIRQYDLGVLSLRNTTMDNNEQRRTLDVTVDDLDALDCPLCFSPFDARIFQACCTRIHDGLCSSCHEPIGEIRCRPLERAIACMLAPCAFAEHGCTRRLRRSSATTRRARAPSRPGCGYAGLGLRDHIQGAHAGGDVVSFAGSAAVTLRRGAAFVVLLQETDARVFLLLNGGDVPSGRSLSVVCVGPRLAGNKSLEYELRVVVVGGGGAGMSGSLSLSASGPVACTRLWAGHHPMERFLFVPDAYWSSSGGVSVTVHIDASDEEKQRFRVRDVQDFGIHAMPVLPRADRHRRHPLENTIAGMVDSWAFSRLRFANKRAHEALFSSCARSFAAMWVQAPWSLRGRDSMLEAQLQRNCFPLCERANRPGSFDYLYANWYWSLLRHLHPSPSRTIADRFLSSSAMVEQNKRGSLLDNGEDAQSSSNKITRSRGRRPRPLPRRRTEGEAGHGVLVGPLPDGARIVPLPSLPASTQTLNVRVSHGQACASAATYNPCAAVDAFVRDAKLPCAFQGHGCGSYVVYYQASDHERACPWAPCYCPHFRTAHTSWPISRVSYGKPYRIPAQGLHVLVGQEDQCVFLVVTSPATKTATAFVSVVCARANGDAALGVAQFKCTLWADAQRGNGTVGMLTFPVGSSDLSGGFSPEEQGLFLAVTPKMHDASGEGAGLVVRIDRAGRVAANTSPTPTASSSNEDTLPRLLARTIRSRSARLGSARLGFQQASLLFCREVSKPPSSPTAVAAASLRSLLAINACECEAHPASPLPASPSGWTVKVVHGRWEPPAGCPTPFPWTAPDLPYKSPHQWAARSRAEMRKRGGTKKAMACSSGAAKKARTARRATCCSDAGKGAEEEETTMTFSMELDVLECRVCFVPFEAENGHGACANCCIRINRKCWCCSEPIGDLRNRHLESFLAAMVTPCRFASYGCDERVRYTEKRSHEESCEYAPYDCPLDGCGYRGPELYDHVRGEHDAPSSNPASAAAIISYARGTTVAVRKAAPSLVLVQPGRRPVFALLNGGDVLAGRSLSLVFLGPRPEEEVEELEYTMEVTPGGAGGGGGPGALALSASGTGFQPGGFLFVPDAYWGDTGKVSVRCRRSPGRPVVVVVATLTSSVVVLVFSAGNGNFSGRVSALVSSSLCLLGTFV</sequence>
<evidence type="ECO:0000313" key="9">
    <source>
        <dbReference type="Proteomes" id="UP000636709"/>
    </source>
</evidence>
<keyword evidence="1" id="KW-0479">Metal-binding</keyword>
<protein>
    <recommendedName>
        <fullName evidence="7">SIAH-type domain-containing protein</fullName>
    </recommendedName>
</protein>
<dbReference type="EMBL" id="JACEFO010000426">
    <property type="protein sequence ID" value="KAF8772175.1"/>
    <property type="molecule type" value="Genomic_DNA"/>
</dbReference>
<dbReference type="Gene3D" id="3.30.40.10">
    <property type="entry name" value="Zinc/RING finger domain, C3HC4 (zinc finger)"/>
    <property type="match status" value="2"/>
</dbReference>
<accession>A0A835KS58</accession>
<proteinExistence type="predicted"/>
<evidence type="ECO:0000313" key="8">
    <source>
        <dbReference type="EMBL" id="KAF8772175.1"/>
    </source>
</evidence>
<dbReference type="InterPro" id="IPR013010">
    <property type="entry name" value="Znf_SIAH"/>
</dbReference>
<comment type="caution">
    <text evidence="8">The sequence shown here is derived from an EMBL/GenBank/DDBJ whole genome shotgun (WGS) entry which is preliminary data.</text>
</comment>
<dbReference type="InterPro" id="IPR044286">
    <property type="entry name" value="SINL_plant"/>
</dbReference>
<dbReference type="UniPathway" id="UPA00143"/>
<feature type="region of interest" description="Disordered" evidence="6">
    <location>
        <begin position="447"/>
        <end position="489"/>
    </location>
</feature>
<dbReference type="Proteomes" id="UP000636709">
    <property type="component" value="Unassembled WGS sequence"/>
</dbReference>
<dbReference type="PANTHER" id="PTHR46632:SF16">
    <property type="entry name" value="E3 UBIQUITIN-PROTEIN LIGASE SINA-LIKE 10"/>
    <property type="match status" value="1"/>
</dbReference>
<organism evidence="8 9">
    <name type="scientific">Digitaria exilis</name>
    <dbReference type="NCBI Taxonomy" id="1010633"/>
    <lineage>
        <taxon>Eukaryota</taxon>
        <taxon>Viridiplantae</taxon>
        <taxon>Streptophyta</taxon>
        <taxon>Embryophyta</taxon>
        <taxon>Tracheophyta</taxon>
        <taxon>Spermatophyta</taxon>
        <taxon>Magnoliopsida</taxon>
        <taxon>Liliopsida</taxon>
        <taxon>Poales</taxon>
        <taxon>Poaceae</taxon>
        <taxon>PACMAD clade</taxon>
        <taxon>Panicoideae</taxon>
        <taxon>Panicodae</taxon>
        <taxon>Paniceae</taxon>
        <taxon>Anthephorinae</taxon>
        <taxon>Digitaria</taxon>
    </lineage>
</organism>
<dbReference type="PROSITE" id="PS51081">
    <property type="entry name" value="ZF_SIAH"/>
    <property type="match status" value="2"/>
</dbReference>
<evidence type="ECO:0000256" key="6">
    <source>
        <dbReference type="SAM" id="MobiDB-lite"/>
    </source>
</evidence>
<keyword evidence="3" id="KW-0862">Zinc</keyword>